<dbReference type="Proteomes" id="UP000179243">
    <property type="component" value="Unassembled WGS sequence"/>
</dbReference>
<dbReference type="AlphaFoldDB" id="A0A1F7FKL5"/>
<feature type="domain" description="Restriction endonuclease type II NotI" evidence="1">
    <location>
        <begin position="45"/>
        <end position="170"/>
    </location>
</feature>
<dbReference type="EMBL" id="MFYX01000015">
    <property type="protein sequence ID" value="OGK07002.1"/>
    <property type="molecule type" value="Genomic_DNA"/>
</dbReference>
<comment type="caution">
    <text evidence="2">The sequence shown here is derived from an EMBL/GenBank/DDBJ whole genome shotgun (WGS) entry which is preliminary data.</text>
</comment>
<evidence type="ECO:0000259" key="1">
    <source>
        <dbReference type="Pfam" id="PF12183"/>
    </source>
</evidence>
<dbReference type="Pfam" id="PF12183">
    <property type="entry name" value="NotI"/>
    <property type="match status" value="1"/>
</dbReference>
<proteinExistence type="predicted"/>
<reference evidence="2 3" key="1">
    <citation type="journal article" date="2016" name="Nat. Commun.">
        <title>Thousands of microbial genomes shed light on interconnected biogeochemical processes in an aquifer system.</title>
        <authorList>
            <person name="Anantharaman K."/>
            <person name="Brown C.T."/>
            <person name="Hug L.A."/>
            <person name="Sharon I."/>
            <person name="Castelle C.J."/>
            <person name="Probst A.J."/>
            <person name="Thomas B.C."/>
            <person name="Singh A."/>
            <person name="Wilkins M.J."/>
            <person name="Karaoz U."/>
            <person name="Brodie E.L."/>
            <person name="Williams K.H."/>
            <person name="Hubbard S.S."/>
            <person name="Banfield J.F."/>
        </authorList>
    </citation>
    <scope>NUCLEOTIDE SEQUENCE [LARGE SCALE GENOMIC DNA]</scope>
</reference>
<name>A0A1F7FKL5_UNCRA</name>
<evidence type="ECO:0000313" key="3">
    <source>
        <dbReference type="Proteomes" id="UP000179243"/>
    </source>
</evidence>
<evidence type="ECO:0000313" key="2">
    <source>
        <dbReference type="EMBL" id="OGK07002.1"/>
    </source>
</evidence>
<accession>A0A1F7FKL5</accession>
<protein>
    <recommendedName>
        <fullName evidence="1">Restriction endonuclease type II NotI domain-containing protein</fullName>
    </recommendedName>
</protein>
<organism evidence="2 3">
    <name type="scientific">Candidatus Raymondbacteria bacterium RIFOXYD12_FULL_49_13</name>
    <dbReference type="NCBI Taxonomy" id="1817890"/>
    <lineage>
        <taxon>Bacteria</taxon>
        <taxon>Raymondiibacteriota</taxon>
    </lineage>
</organism>
<dbReference type="InterPro" id="IPR022009">
    <property type="entry name" value="Resctriction_endonuc_II_NotI"/>
</dbReference>
<sequence length="210" mass="24310">MTAKGPVCVCPNRLYEANIFKDVIKHCWPGRKPASYKVAYEVSLSSLGKIDCVLAQTDSANNIIQFVSVELQTVDITGSYFPAYNAFINSKRLDKRPVYNFNWRNVYKRYIMQLIFKGFSHHHWGTKIVAVMQDVLVDKLWEVGRFQETPIKDSNIVFLSYRMKKKSNGRYHLKLIRPIGTRHMDLMNGILYAKAPSKDLFIDKVLKRLG</sequence>
<gene>
    <name evidence="2" type="ORF">A2519_13585</name>
</gene>